<reference evidence="1 2" key="1">
    <citation type="submission" date="2020-10" db="EMBL/GenBank/DDBJ databases">
        <title>Plant Genome Project.</title>
        <authorList>
            <person name="Zhang R.-G."/>
        </authorList>
    </citation>
    <scope>NUCLEOTIDE SEQUENCE [LARGE SCALE GENOMIC DNA]</scope>
    <source>
        <strain evidence="1">FAFU-HL-1</strain>
        <tissue evidence="1">Leaf</tissue>
    </source>
</reference>
<evidence type="ECO:0008006" key="3">
    <source>
        <dbReference type="Google" id="ProtNLM"/>
    </source>
</evidence>
<accession>A0A835KCY9</accession>
<name>A0A835KCY9_9ROSI</name>
<dbReference type="Proteomes" id="UP000657918">
    <property type="component" value="Unassembled WGS sequence"/>
</dbReference>
<evidence type="ECO:0000313" key="1">
    <source>
        <dbReference type="EMBL" id="KAF9682724.1"/>
    </source>
</evidence>
<keyword evidence="2" id="KW-1185">Reference proteome</keyword>
<dbReference type="AlphaFoldDB" id="A0A835KCY9"/>
<dbReference type="SUPFAM" id="SSF54427">
    <property type="entry name" value="NTF2-like"/>
    <property type="match status" value="1"/>
</dbReference>
<dbReference type="InterPro" id="IPR032710">
    <property type="entry name" value="NTF2-like_dom_sf"/>
</dbReference>
<dbReference type="PANTHER" id="PTHR33698:SF1">
    <property type="entry name" value="NUCLEAR TRANSPORT FACTOR 2 (NTF2) FAMILY PROTEIN"/>
    <property type="match status" value="1"/>
</dbReference>
<dbReference type="PANTHER" id="PTHR33698">
    <property type="entry name" value="NUCLEAR TRANSPORT FACTOR 2 (NTF2)-LIKE PROTEIN"/>
    <property type="match status" value="1"/>
</dbReference>
<sequence length="235" mass="26582">MSHYCLGACMSLSKNLNHKLSLVQPNSFNARYLSSNPVVSSNVHSPIPKSIFPQLSLATKRQLNVAAKNKKVQRKLVWCSHDAPGLSSEFAPNDTGMLIRKLFLAINSRSEHLLEDLLSHDCNFEDLSLPTPVVGEQNIYVDHEQNAKQFLRNLMKALGPDIRFKIHVTDYVQSKGDENTVTAFWHLEWDNKEIPFTRGRSVCECGEVDENILIRAAIEIEQIMEIPEDSKSKLP</sequence>
<evidence type="ECO:0000313" key="2">
    <source>
        <dbReference type="Proteomes" id="UP000657918"/>
    </source>
</evidence>
<organism evidence="1 2">
    <name type="scientific">Salix dunnii</name>
    <dbReference type="NCBI Taxonomy" id="1413687"/>
    <lineage>
        <taxon>Eukaryota</taxon>
        <taxon>Viridiplantae</taxon>
        <taxon>Streptophyta</taxon>
        <taxon>Embryophyta</taxon>
        <taxon>Tracheophyta</taxon>
        <taxon>Spermatophyta</taxon>
        <taxon>Magnoliopsida</taxon>
        <taxon>eudicotyledons</taxon>
        <taxon>Gunneridae</taxon>
        <taxon>Pentapetalae</taxon>
        <taxon>rosids</taxon>
        <taxon>fabids</taxon>
        <taxon>Malpighiales</taxon>
        <taxon>Salicaceae</taxon>
        <taxon>Saliceae</taxon>
        <taxon>Salix</taxon>
    </lineage>
</organism>
<gene>
    <name evidence="1" type="ORF">SADUNF_Sadunf05G0138400</name>
</gene>
<proteinExistence type="predicted"/>
<dbReference type="OrthoDB" id="1886670at2759"/>
<comment type="caution">
    <text evidence="1">The sequence shown here is derived from an EMBL/GenBank/DDBJ whole genome shotgun (WGS) entry which is preliminary data.</text>
</comment>
<protein>
    <recommendedName>
        <fullName evidence="3">SnoaL-like domain-containing protein</fullName>
    </recommendedName>
</protein>
<dbReference type="EMBL" id="JADGMS010000005">
    <property type="protein sequence ID" value="KAF9682724.1"/>
    <property type="molecule type" value="Genomic_DNA"/>
</dbReference>